<evidence type="ECO:0000313" key="6">
    <source>
        <dbReference type="EMBL" id="NLR76528.1"/>
    </source>
</evidence>
<protein>
    <recommendedName>
        <fullName evidence="5">5-formyltetrahydrofolate cyclo-ligase</fullName>
        <ecNumber evidence="5">6.3.3.2</ecNumber>
    </recommendedName>
</protein>
<dbReference type="GO" id="GO:0046872">
    <property type="term" value="F:metal ion binding"/>
    <property type="evidence" value="ECO:0007669"/>
    <property type="project" value="UniProtKB-KW"/>
</dbReference>
<sequence>MEKSAWRKRLKARRRALSPSQRQRIARALPTRFAQQARAGKARRVGLFWPMPDEIDPRPLLQALVQRGVACYLPALPLHGRRLWFTRCDARSRWYHNRYQIPECRHPDRRRAEKLDLLLLPLVGVDRQGYRLGMGGGFYDATLASLRGRRAAGPWLVGLAYACQQVEALPVDSWDIRLDALLTEQGWQRFPAR</sequence>
<dbReference type="GO" id="GO:0035999">
    <property type="term" value="P:tetrahydrofolate interconversion"/>
    <property type="evidence" value="ECO:0007669"/>
    <property type="project" value="TreeGrafter"/>
</dbReference>
<dbReference type="AlphaFoldDB" id="A0A847SGZ1"/>
<dbReference type="EC" id="6.3.3.2" evidence="5"/>
<dbReference type="Pfam" id="PF01812">
    <property type="entry name" value="5-FTHF_cyc-lig"/>
    <property type="match status" value="1"/>
</dbReference>
<dbReference type="Proteomes" id="UP000587991">
    <property type="component" value="Unassembled WGS sequence"/>
</dbReference>
<evidence type="ECO:0000256" key="5">
    <source>
        <dbReference type="RuleBase" id="RU361279"/>
    </source>
</evidence>
<dbReference type="EMBL" id="JABAIM010000004">
    <property type="protein sequence ID" value="NLR76528.1"/>
    <property type="molecule type" value="Genomic_DNA"/>
</dbReference>
<dbReference type="GO" id="GO:0009396">
    <property type="term" value="P:folic acid-containing compound biosynthetic process"/>
    <property type="evidence" value="ECO:0007669"/>
    <property type="project" value="TreeGrafter"/>
</dbReference>
<dbReference type="PIRSF" id="PIRSF006806">
    <property type="entry name" value="FTHF_cligase"/>
    <property type="match status" value="1"/>
</dbReference>
<evidence type="ECO:0000256" key="4">
    <source>
        <dbReference type="PIRSR" id="PIRSR006806-1"/>
    </source>
</evidence>
<dbReference type="InterPro" id="IPR002698">
    <property type="entry name" value="FTHF_cligase"/>
</dbReference>
<accession>A0A847SGZ1</accession>
<comment type="caution">
    <text evidence="6">The sequence shown here is derived from an EMBL/GenBank/DDBJ whole genome shotgun (WGS) entry which is preliminary data.</text>
</comment>
<dbReference type="Gene3D" id="3.40.50.10420">
    <property type="entry name" value="NagB/RpiA/CoA transferase-like"/>
    <property type="match status" value="1"/>
</dbReference>
<feature type="binding site" evidence="4">
    <location>
        <begin position="3"/>
        <end position="7"/>
    </location>
    <ligand>
        <name>ATP</name>
        <dbReference type="ChEBI" id="CHEBI:30616"/>
    </ligand>
</feature>
<evidence type="ECO:0000256" key="2">
    <source>
        <dbReference type="ARBA" id="ARBA00022741"/>
    </source>
</evidence>
<comment type="catalytic activity">
    <reaction evidence="5">
        <text>(6S)-5-formyl-5,6,7,8-tetrahydrofolate + ATP = (6R)-5,10-methenyltetrahydrofolate + ADP + phosphate</text>
        <dbReference type="Rhea" id="RHEA:10488"/>
        <dbReference type="ChEBI" id="CHEBI:30616"/>
        <dbReference type="ChEBI" id="CHEBI:43474"/>
        <dbReference type="ChEBI" id="CHEBI:57455"/>
        <dbReference type="ChEBI" id="CHEBI:57457"/>
        <dbReference type="ChEBI" id="CHEBI:456216"/>
        <dbReference type="EC" id="6.3.3.2"/>
    </reaction>
</comment>
<comment type="similarity">
    <text evidence="1 5">Belongs to the 5-formyltetrahydrofolate cyclo-ligase family.</text>
</comment>
<organism evidence="6 7">
    <name type="scientific">Leeia aquatica</name>
    <dbReference type="NCBI Taxonomy" id="2725557"/>
    <lineage>
        <taxon>Bacteria</taxon>
        <taxon>Pseudomonadati</taxon>
        <taxon>Pseudomonadota</taxon>
        <taxon>Betaproteobacteria</taxon>
        <taxon>Neisseriales</taxon>
        <taxon>Leeiaceae</taxon>
        <taxon>Leeia</taxon>
    </lineage>
</organism>
<dbReference type="NCBIfam" id="TIGR02727">
    <property type="entry name" value="MTHFS_bact"/>
    <property type="match status" value="1"/>
</dbReference>
<proteinExistence type="inferred from homology"/>
<dbReference type="InterPro" id="IPR037171">
    <property type="entry name" value="NagB/RpiA_transferase-like"/>
</dbReference>
<evidence type="ECO:0000256" key="3">
    <source>
        <dbReference type="ARBA" id="ARBA00022840"/>
    </source>
</evidence>
<feature type="binding site" evidence="4">
    <location>
        <begin position="131"/>
        <end position="139"/>
    </location>
    <ligand>
        <name>ATP</name>
        <dbReference type="ChEBI" id="CHEBI:30616"/>
    </ligand>
</feature>
<gene>
    <name evidence="6" type="ORF">HF682_15275</name>
</gene>
<dbReference type="PANTHER" id="PTHR23407:SF1">
    <property type="entry name" value="5-FORMYLTETRAHYDROFOLATE CYCLO-LIGASE"/>
    <property type="match status" value="1"/>
</dbReference>
<dbReference type="InterPro" id="IPR024185">
    <property type="entry name" value="FTHF_cligase-like_sf"/>
</dbReference>
<evidence type="ECO:0000313" key="7">
    <source>
        <dbReference type="Proteomes" id="UP000587991"/>
    </source>
</evidence>
<dbReference type="GO" id="GO:0005524">
    <property type="term" value="F:ATP binding"/>
    <property type="evidence" value="ECO:0007669"/>
    <property type="project" value="UniProtKB-KW"/>
</dbReference>
<keyword evidence="5" id="KW-0479">Metal-binding</keyword>
<keyword evidence="2 4" id="KW-0547">Nucleotide-binding</keyword>
<keyword evidence="7" id="KW-1185">Reference proteome</keyword>
<dbReference type="GO" id="GO:0030272">
    <property type="term" value="F:5-formyltetrahydrofolate cyclo-ligase activity"/>
    <property type="evidence" value="ECO:0007669"/>
    <property type="project" value="UniProtKB-EC"/>
</dbReference>
<feature type="binding site" evidence="4">
    <location>
        <position position="54"/>
    </location>
    <ligand>
        <name>substrate</name>
    </ligand>
</feature>
<name>A0A847SGZ1_9NEIS</name>
<reference evidence="6 7" key="1">
    <citation type="submission" date="2020-04" db="EMBL/GenBank/DDBJ databases">
        <title>Draft genome of Leeia sp. IMCC25680.</title>
        <authorList>
            <person name="Song J."/>
            <person name="Cho J.-C."/>
        </authorList>
    </citation>
    <scope>NUCLEOTIDE SEQUENCE [LARGE SCALE GENOMIC DNA]</scope>
    <source>
        <strain evidence="6 7">IMCC25680</strain>
    </source>
</reference>
<comment type="cofactor">
    <cofactor evidence="5">
        <name>Mg(2+)</name>
        <dbReference type="ChEBI" id="CHEBI:18420"/>
    </cofactor>
</comment>
<dbReference type="PANTHER" id="PTHR23407">
    <property type="entry name" value="ATPASE INHIBITOR/5-FORMYLTETRAHYDROFOLATE CYCLO-LIGASE"/>
    <property type="match status" value="1"/>
</dbReference>
<keyword evidence="5" id="KW-0460">Magnesium</keyword>
<keyword evidence="6" id="KW-0436">Ligase</keyword>
<evidence type="ECO:0000256" key="1">
    <source>
        <dbReference type="ARBA" id="ARBA00010638"/>
    </source>
</evidence>
<dbReference type="SUPFAM" id="SSF100950">
    <property type="entry name" value="NagB/RpiA/CoA transferase-like"/>
    <property type="match status" value="1"/>
</dbReference>
<keyword evidence="3 4" id="KW-0067">ATP-binding</keyword>